<dbReference type="InterPro" id="IPR020900">
    <property type="entry name" value="Arg_repress_DNA-bd"/>
</dbReference>
<dbReference type="SUPFAM" id="SSF55252">
    <property type="entry name" value="C-terminal domain of arginine repressor"/>
    <property type="match status" value="1"/>
</dbReference>
<dbReference type="GO" id="GO:1900079">
    <property type="term" value="P:regulation of arginine biosynthetic process"/>
    <property type="evidence" value="ECO:0007669"/>
    <property type="project" value="UniProtKB-UniRule"/>
</dbReference>
<keyword evidence="4 8" id="KW-0678">Repressor</keyword>
<proteinExistence type="inferred from homology"/>
<feature type="domain" description="Arginine repressor DNA-binding" evidence="11">
    <location>
        <begin position="24"/>
        <end position="88"/>
    </location>
</feature>
<evidence type="ECO:0000256" key="4">
    <source>
        <dbReference type="ARBA" id="ARBA00022491"/>
    </source>
</evidence>
<evidence type="ECO:0000256" key="2">
    <source>
        <dbReference type="ARBA" id="ARBA00008316"/>
    </source>
</evidence>
<protein>
    <recommendedName>
        <fullName evidence="8 9">Arginine repressor</fullName>
    </recommendedName>
</protein>
<dbReference type="NCBIfam" id="TIGR01529">
    <property type="entry name" value="argR_whole"/>
    <property type="match status" value="1"/>
</dbReference>
<comment type="function">
    <text evidence="8">Regulates arginine biosynthesis genes.</text>
</comment>
<comment type="subcellular location">
    <subcellularLocation>
        <location evidence="1 8">Cytoplasm</location>
    </subcellularLocation>
</comment>
<sequence length="185" mass="19813">MATSHTRKTRTMSESGPSLQRPATRAARLSAIEQALLHHVITSQSQLSQILLDEGFDVTQATLSRDLDEVNAVKTRLKDGTVAYAIADSPSGSTVESVSPGRVEQQMARVLSGLVTSVAAARNLVVVHTPSGAAQYVASVIDKQSLDDVLGTIAGDDTVMMICSDDEPAKRRARWLLDIVSKTQQ</sequence>
<dbReference type="InterPro" id="IPR001669">
    <property type="entry name" value="Arg_repress"/>
</dbReference>
<comment type="pathway">
    <text evidence="8">Amino-acid biosynthesis; L-arginine biosynthesis [regulation].</text>
</comment>
<dbReference type="GO" id="GO:0051259">
    <property type="term" value="P:protein complex oligomerization"/>
    <property type="evidence" value="ECO:0007669"/>
    <property type="project" value="InterPro"/>
</dbReference>
<dbReference type="GO" id="GO:0006526">
    <property type="term" value="P:L-arginine biosynthetic process"/>
    <property type="evidence" value="ECO:0007669"/>
    <property type="project" value="UniProtKB-UniPathway"/>
</dbReference>
<gene>
    <name evidence="8" type="primary">argR</name>
    <name evidence="13" type="ORF">BLEM_0911</name>
</gene>
<dbReference type="GO" id="GO:0003700">
    <property type="term" value="F:DNA-binding transcription factor activity"/>
    <property type="evidence" value="ECO:0007669"/>
    <property type="project" value="UniProtKB-UniRule"/>
</dbReference>
<dbReference type="SUPFAM" id="SSF46785">
    <property type="entry name" value="Winged helix' DNA-binding domain"/>
    <property type="match status" value="1"/>
</dbReference>
<comment type="caution">
    <text evidence="13">The sequence shown here is derived from an EMBL/GenBank/DDBJ whole genome shotgun (WGS) entry which is preliminary data.</text>
</comment>
<dbReference type="Gene3D" id="3.30.1360.40">
    <property type="match status" value="1"/>
</dbReference>
<dbReference type="GO" id="GO:0034618">
    <property type="term" value="F:arginine binding"/>
    <property type="evidence" value="ECO:0007669"/>
    <property type="project" value="InterPro"/>
</dbReference>
<feature type="compositionally biased region" description="Basic residues" evidence="10">
    <location>
        <begin position="1"/>
        <end position="10"/>
    </location>
</feature>
<keyword evidence="5 8" id="KW-0805">Transcription regulation</keyword>
<dbReference type="InterPro" id="IPR020899">
    <property type="entry name" value="Arg_repress_C"/>
</dbReference>
<dbReference type="Pfam" id="PF01316">
    <property type="entry name" value="Arg_repressor"/>
    <property type="match status" value="1"/>
</dbReference>
<evidence type="ECO:0000256" key="8">
    <source>
        <dbReference type="HAMAP-Rule" id="MF_00173"/>
    </source>
</evidence>
<evidence type="ECO:0000256" key="5">
    <source>
        <dbReference type="ARBA" id="ARBA00023015"/>
    </source>
</evidence>
<keyword evidence="3 8" id="KW-0963">Cytoplasm</keyword>
<keyword evidence="6 8" id="KW-0238">DNA-binding</keyword>
<feature type="region of interest" description="Disordered" evidence="10">
    <location>
        <begin position="1"/>
        <end position="22"/>
    </location>
</feature>
<dbReference type="EMBL" id="MWWX01000005">
    <property type="protein sequence ID" value="OZG62365.1"/>
    <property type="molecule type" value="Genomic_DNA"/>
</dbReference>
<dbReference type="InterPro" id="IPR036251">
    <property type="entry name" value="Arg_repress_C_sf"/>
</dbReference>
<evidence type="ECO:0000259" key="12">
    <source>
        <dbReference type="Pfam" id="PF02863"/>
    </source>
</evidence>
<dbReference type="InterPro" id="IPR036388">
    <property type="entry name" value="WH-like_DNA-bd_sf"/>
</dbReference>
<evidence type="ECO:0000256" key="7">
    <source>
        <dbReference type="ARBA" id="ARBA00023163"/>
    </source>
</evidence>
<dbReference type="InterPro" id="IPR036390">
    <property type="entry name" value="WH_DNA-bd_sf"/>
</dbReference>
<dbReference type="PANTHER" id="PTHR34471">
    <property type="entry name" value="ARGININE REPRESSOR"/>
    <property type="match status" value="1"/>
</dbReference>
<dbReference type="GO" id="GO:0005737">
    <property type="term" value="C:cytoplasm"/>
    <property type="evidence" value="ECO:0007669"/>
    <property type="project" value="UniProtKB-SubCell"/>
</dbReference>
<name>A0A261FTS8_9BIFI</name>
<keyword evidence="8" id="KW-0028">Amino-acid biosynthesis</keyword>
<evidence type="ECO:0000256" key="3">
    <source>
        <dbReference type="ARBA" id="ARBA00022490"/>
    </source>
</evidence>
<evidence type="ECO:0000256" key="6">
    <source>
        <dbReference type="ARBA" id="ARBA00023125"/>
    </source>
</evidence>
<evidence type="ECO:0000313" key="13">
    <source>
        <dbReference type="EMBL" id="OZG62365.1"/>
    </source>
</evidence>
<dbReference type="GO" id="GO:0003677">
    <property type="term" value="F:DNA binding"/>
    <property type="evidence" value="ECO:0007669"/>
    <property type="project" value="UniProtKB-KW"/>
</dbReference>
<dbReference type="AlphaFoldDB" id="A0A261FTS8"/>
<dbReference type="UniPathway" id="UPA00068"/>
<dbReference type="HAMAP" id="MF_00173">
    <property type="entry name" value="Arg_repressor"/>
    <property type="match status" value="1"/>
</dbReference>
<dbReference type="Gene3D" id="1.10.10.10">
    <property type="entry name" value="Winged helix-like DNA-binding domain superfamily/Winged helix DNA-binding domain"/>
    <property type="match status" value="1"/>
</dbReference>
<dbReference type="STRING" id="1603886.GCA_001895165_00318"/>
<keyword evidence="14" id="KW-1185">Reference proteome</keyword>
<organism evidence="13 14">
    <name type="scientific">Bifidobacterium lemurum</name>
    <dbReference type="NCBI Taxonomy" id="1603886"/>
    <lineage>
        <taxon>Bacteria</taxon>
        <taxon>Bacillati</taxon>
        <taxon>Actinomycetota</taxon>
        <taxon>Actinomycetes</taxon>
        <taxon>Bifidobacteriales</taxon>
        <taxon>Bifidobacteriaceae</taxon>
        <taxon>Bifidobacterium</taxon>
    </lineage>
</organism>
<dbReference type="Proteomes" id="UP000216352">
    <property type="component" value="Unassembled WGS sequence"/>
</dbReference>
<keyword evidence="8" id="KW-0055">Arginine biosynthesis</keyword>
<dbReference type="PANTHER" id="PTHR34471:SF1">
    <property type="entry name" value="ARGININE REPRESSOR"/>
    <property type="match status" value="1"/>
</dbReference>
<accession>A0A261FTS8</accession>
<feature type="domain" description="Arginine repressor C-terminal" evidence="12">
    <location>
        <begin position="112"/>
        <end position="176"/>
    </location>
</feature>
<comment type="similarity">
    <text evidence="2 8">Belongs to the ArgR family.</text>
</comment>
<reference evidence="13 14" key="1">
    <citation type="journal article" date="2017" name="BMC Genomics">
        <title>Comparative genomic and phylogenomic analyses of the Bifidobacteriaceae family.</title>
        <authorList>
            <person name="Lugli G.A."/>
            <person name="Milani C."/>
            <person name="Turroni F."/>
            <person name="Duranti S."/>
            <person name="Mancabelli L."/>
            <person name="Mangifesta M."/>
            <person name="Ferrario C."/>
            <person name="Modesto M."/>
            <person name="Mattarelli P."/>
            <person name="Jiri K."/>
            <person name="van Sinderen D."/>
            <person name="Ventura M."/>
        </authorList>
    </citation>
    <scope>NUCLEOTIDE SEQUENCE [LARGE SCALE GENOMIC DNA]</scope>
    <source>
        <strain evidence="13 14">DSM 28807</strain>
    </source>
</reference>
<evidence type="ECO:0000256" key="10">
    <source>
        <dbReference type="SAM" id="MobiDB-lite"/>
    </source>
</evidence>
<dbReference type="Pfam" id="PF02863">
    <property type="entry name" value="Arg_repressor_C"/>
    <property type="match status" value="1"/>
</dbReference>
<evidence type="ECO:0000256" key="9">
    <source>
        <dbReference type="NCBIfam" id="TIGR01529"/>
    </source>
</evidence>
<dbReference type="PRINTS" id="PR01467">
    <property type="entry name" value="ARGREPRESSOR"/>
</dbReference>
<evidence type="ECO:0000313" key="14">
    <source>
        <dbReference type="Proteomes" id="UP000216352"/>
    </source>
</evidence>
<keyword evidence="7 8" id="KW-0804">Transcription</keyword>
<evidence type="ECO:0000256" key="1">
    <source>
        <dbReference type="ARBA" id="ARBA00004496"/>
    </source>
</evidence>
<evidence type="ECO:0000259" key="11">
    <source>
        <dbReference type="Pfam" id="PF01316"/>
    </source>
</evidence>